<proteinExistence type="predicted"/>
<evidence type="ECO:0000313" key="2">
    <source>
        <dbReference type="EMBL" id="GHE83838.1"/>
    </source>
</evidence>
<keyword evidence="3" id="KW-1185">Reference proteome</keyword>
<gene>
    <name evidence="2" type="ORF">GCM10017786_13850</name>
</gene>
<protein>
    <submittedName>
        <fullName evidence="2">Uncharacterized protein</fullName>
    </submittedName>
</protein>
<accession>A0ABQ3IJ95</accession>
<dbReference type="EMBL" id="BNAU01000001">
    <property type="protein sequence ID" value="GHE83838.1"/>
    <property type="molecule type" value="Genomic_DNA"/>
</dbReference>
<sequence length="169" mass="18092">MLLGDFYRGNPVHPDLVAADERNWLLAGIVHNGQHLRGLLGDEYHRVDPAADRDPVPLPRHLRGRTGFILPGLTGRSPDLTFEAGHRSPRASRAGAEGAMTIDERPPGRGDLGTGRRYRRGARPARPPLAIAGGMIGPRNPGDLARRAGQQLFVAPGHRPASAPGQAVP</sequence>
<feature type="region of interest" description="Disordered" evidence="1">
    <location>
        <begin position="81"/>
        <end position="135"/>
    </location>
</feature>
<organism evidence="2 3">
    <name type="scientific">Amycolatopsis deserti</name>
    <dbReference type="NCBI Taxonomy" id="185696"/>
    <lineage>
        <taxon>Bacteria</taxon>
        <taxon>Bacillati</taxon>
        <taxon>Actinomycetota</taxon>
        <taxon>Actinomycetes</taxon>
        <taxon>Pseudonocardiales</taxon>
        <taxon>Pseudonocardiaceae</taxon>
        <taxon>Amycolatopsis</taxon>
    </lineage>
</organism>
<name>A0ABQ3IJ95_9PSEU</name>
<evidence type="ECO:0000313" key="3">
    <source>
        <dbReference type="Proteomes" id="UP000605897"/>
    </source>
</evidence>
<comment type="caution">
    <text evidence="2">The sequence shown here is derived from an EMBL/GenBank/DDBJ whole genome shotgun (WGS) entry which is preliminary data.</text>
</comment>
<dbReference type="Proteomes" id="UP000605897">
    <property type="component" value="Unassembled WGS sequence"/>
</dbReference>
<reference evidence="3" key="1">
    <citation type="journal article" date="2019" name="Int. J. Syst. Evol. Microbiol.">
        <title>The Global Catalogue of Microorganisms (GCM) 10K type strain sequencing project: providing services to taxonomists for standard genome sequencing and annotation.</title>
        <authorList>
            <consortium name="The Broad Institute Genomics Platform"/>
            <consortium name="The Broad Institute Genome Sequencing Center for Infectious Disease"/>
            <person name="Wu L."/>
            <person name="Ma J."/>
        </authorList>
    </citation>
    <scope>NUCLEOTIDE SEQUENCE [LARGE SCALE GENOMIC DNA]</scope>
    <source>
        <strain evidence="3">CGMCC 4.7677</strain>
    </source>
</reference>
<evidence type="ECO:0000256" key="1">
    <source>
        <dbReference type="SAM" id="MobiDB-lite"/>
    </source>
</evidence>